<accession>A0A9Q0DNK7</accession>
<feature type="region of interest" description="Disordered" evidence="1">
    <location>
        <begin position="1"/>
        <end position="20"/>
    </location>
</feature>
<dbReference type="EMBL" id="JANIIK010000113">
    <property type="protein sequence ID" value="KAJ3591547.1"/>
    <property type="molecule type" value="Genomic_DNA"/>
</dbReference>
<dbReference type="AlphaFoldDB" id="A0A9Q0DNK7"/>
<evidence type="ECO:0000313" key="2">
    <source>
        <dbReference type="EMBL" id="KAJ3591547.1"/>
    </source>
</evidence>
<dbReference type="OrthoDB" id="8812713at2759"/>
<organism evidence="2 3">
    <name type="scientific">Muraenolepis orangiensis</name>
    <name type="common">Patagonian moray cod</name>
    <dbReference type="NCBI Taxonomy" id="630683"/>
    <lineage>
        <taxon>Eukaryota</taxon>
        <taxon>Metazoa</taxon>
        <taxon>Chordata</taxon>
        <taxon>Craniata</taxon>
        <taxon>Vertebrata</taxon>
        <taxon>Euteleostomi</taxon>
        <taxon>Actinopterygii</taxon>
        <taxon>Neopterygii</taxon>
        <taxon>Teleostei</taxon>
        <taxon>Neoteleostei</taxon>
        <taxon>Acanthomorphata</taxon>
        <taxon>Zeiogadaria</taxon>
        <taxon>Gadariae</taxon>
        <taxon>Gadiformes</taxon>
        <taxon>Muraenolepidoidei</taxon>
        <taxon>Muraenolepididae</taxon>
        <taxon>Muraenolepis</taxon>
    </lineage>
</organism>
<feature type="compositionally biased region" description="Low complexity" evidence="1">
    <location>
        <begin position="85"/>
        <end position="101"/>
    </location>
</feature>
<feature type="region of interest" description="Disordered" evidence="1">
    <location>
        <begin position="79"/>
        <end position="101"/>
    </location>
</feature>
<evidence type="ECO:0000313" key="3">
    <source>
        <dbReference type="Proteomes" id="UP001148018"/>
    </source>
</evidence>
<protein>
    <submittedName>
        <fullName evidence="2">Uncharacterized protein</fullName>
    </submittedName>
</protein>
<keyword evidence="3" id="KW-1185">Reference proteome</keyword>
<proteinExistence type="predicted"/>
<reference evidence="2" key="1">
    <citation type="submission" date="2022-07" db="EMBL/GenBank/DDBJ databases">
        <title>Chromosome-level genome of Muraenolepis orangiensis.</title>
        <authorList>
            <person name="Kim J."/>
        </authorList>
    </citation>
    <scope>NUCLEOTIDE SEQUENCE</scope>
    <source>
        <strain evidence="2">KU_S4_2022</strain>
        <tissue evidence="2">Muscle</tissue>
    </source>
</reference>
<evidence type="ECO:0000256" key="1">
    <source>
        <dbReference type="SAM" id="MobiDB-lite"/>
    </source>
</evidence>
<gene>
    <name evidence="2" type="ORF">NHX12_006680</name>
</gene>
<name>A0A9Q0DNK7_9TELE</name>
<dbReference type="Proteomes" id="UP001148018">
    <property type="component" value="Unassembled WGS sequence"/>
</dbReference>
<sequence length="101" mass="10947">MRYFLPSRKPVTKGHERLARSRRRCELGPALLTGTWASSSGLPARATRQAATWVTNAHTITTTTTTTAAAAVLTGTRQASAISLAPRPRTARTQPPQQHSR</sequence>
<comment type="caution">
    <text evidence="2">The sequence shown here is derived from an EMBL/GenBank/DDBJ whole genome shotgun (WGS) entry which is preliminary data.</text>
</comment>